<evidence type="ECO:0000256" key="1">
    <source>
        <dbReference type="ARBA" id="ARBA00010688"/>
    </source>
</evidence>
<dbReference type="GO" id="GO:0016301">
    <property type="term" value="F:kinase activity"/>
    <property type="evidence" value="ECO:0007669"/>
    <property type="project" value="UniProtKB-KW"/>
</dbReference>
<dbReference type="Proteomes" id="UP001210169">
    <property type="component" value="Chromosome"/>
</dbReference>
<feature type="domain" description="Carbohydrate kinase PfkB" evidence="5">
    <location>
        <begin position="326"/>
        <end position="422"/>
    </location>
</feature>
<comment type="similarity">
    <text evidence="1">Belongs to the carbohydrate kinase PfkB family.</text>
</comment>
<protein>
    <submittedName>
        <fullName evidence="6">Sugar kinase</fullName>
    </submittedName>
</protein>
<evidence type="ECO:0000259" key="5">
    <source>
        <dbReference type="Pfam" id="PF00294"/>
    </source>
</evidence>
<dbReference type="RefSeq" id="WP_277412294.1">
    <property type="nucleotide sequence ID" value="NZ_CP114203.1"/>
</dbReference>
<dbReference type="InterPro" id="IPR052700">
    <property type="entry name" value="Carb_kinase_PfkB-like"/>
</dbReference>
<keyword evidence="7" id="KW-1185">Reference proteome</keyword>
<dbReference type="SUPFAM" id="SSF53613">
    <property type="entry name" value="Ribokinase-like"/>
    <property type="match status" value="1"/>
</dbReference>
<dbReference type="Gene3D" id="3.40.1190.20">
    <property type="match status" value="2"/>
</dbReference>
<gene>
    <name evidence="6" type="ORF">STRNI_005802</name>
</gene>
<keyword evidence="3 6" id="KW-0418">Kinase</keyword>
<dbReference type="EMBL" id="CP114203">
    <property type="protein sequence ID" value="WAU07217.1"/>
    <property type="molecule type" value="Genomic_DNA"/>
</dbReference>
<feature type="region of interest" description="Disordered" evidence="4">
    <location>
        <begin position="1"/>
        <end position="38"/>
    </location>
</feature>
<name>A0ABY7J791_STRNI</name>
<proteinExistence type="inferred from homology"/>
<accession>A0ABY7J791</accession>
<dbReference type="Pfam" id="PF00294">
    <property type="entry name" value="PfkB"/>
    <property type="match status" value="2"/>
</dbReference>
<feature type="domain" description="Carbohydrate kinase PfkB" evidence="5">
    <location>
        <begin position="39"/>
        <end position="233"/>
    </location>
</feature>
<dbReference type="GeneID" id="301334953"/>
<dbReference type="PANTHER" id="PTHR43320">
    <property type="entry name" value="SUGAR KINASE"/>
    <property type="match status" value="1"/>
</dbReference>
<reference evidence="6 7" key="1">
    <citation type="submission" date="2022-12" db="EMBL/GenBank/DDBJ databases">
        <authorList>
            <person name="Ruckert C."/>
            <person name="Busche T."/>
            <person name="Kalinowski J."/>
            <person name="Wittmann C."/>
        </authorList>
    </citation>
    <scope>NUCLEOTIDE SEQUENCE [LARGE SCALE GENOMIC DNA]</scope>
    <source>
        <strain evidence="6 7">DSM 40276</strain>
    </source>
</reference>
<sequence>MRTMTGQPAAAGSEDQRGAPRAGATPGRPLLPGQPGRPDVFTFGETMVALRGSGPLKLGGTMNVSIAGAESNVAIGLARLGHDVRWAGAVGEDEAGQLVLRTLRAEGVGVSGASTDPGAPTGLLLFEPRLPEVTRVHYYRAGSAGSRIGADVIQRAFSAAPPRVLHLTGITPSLSPTARAAAGLVLQLSRESGSLVCLDVNFRARLWTAEAAAEVLREWIPFVDVLIASDDELPLCLPGSGDGGGEGSPGGGEGSQGAKGTTGANEGLRAEGAGAGMGAEWADGGLGADGGLARWASEPEEATVAGGAGACGGAIPLPPQEVTGDPAATVAAQARLLLDQGVGEVVVKLGAEGATAFTHGGSLHQPAKPVRAVDAVGAGDAFVAGYLSALLDGEGPAGRLERAVTTGAFAVASPGDWEGAPTRAELGMLGAPPGTVVR</sequence>
<feature type="compositionally biased region" description="Low complexity" evidence="4">
    <location>
        <begin position="258"/>
        <end position="271"/>
    </location>
</feature>
<evidence type="ECO:0000313" key="7">
    <source>
        <dbReference type="Proteomes" id="UP001210169"/>
    </source>
</evidence>
<keyword evidence="2" id="KW-0808">Transferase</keyword>
<dbReference type="CDD" id="cd01166">
    <property type="entry name" value="KdgK"/>
    <property type="match status" value="1"/>
</dbReference>
<evidence type="ECO:0000313" key="6">
    <source>
        <dbReference type="EMBL" id="WAU07217.1"/>
    </source>
</evidence>
<dbReference type="PANTHER" id="PTHR43320:SF2">
    <property type="entry name" value="2-DEHYDRO-3-DEOXYGLUCONOKINASE_2-DEHYDRO-3-DEOXYGALACTONOKINASE"/>
    <property type="match status" value="1"/>
</dbReference>
<evidence type="ECO:0000256" key="3">
    <source>
        <dbReference type="ARBA" id="ARBA00022777"/>
    </source>
</evidence>
<evidence type="ECO:0000256" key="2">
    <source>
        <dbReference type="ARBA" id="ARBA00022679"/>
    </source>
</evidence>
<evidence type="ECO:0000256" key="4">
    <source>
        <dbReference type="SAM" id="MobiDB-lite"/>
    </source>
</evidence>
<dbReference type="InterPro" id="IPR029056">
    <property type="entry name" value="Ribokinase-like"/>
</dbReference>
<organism evidence="6 7">
    <name type="scientific">Streptomyces nigrescens</name>
    <dbReference type="NCBI Taxonomy" id="1920"/>
    <lineage>
        <taxon>Bacteria</taxon>
        <taxon>Bacillati</taxon>
        <taxon>Actinomycetota</taxon>
        <taxon>Actinomycetes</taxon>
        <taxon>Kitasatosporales</taxon>
        <taxon>Streptomycetaceae</taxon>
        <taxon>Streptomyces</taxon>
    </lineage>
</organism>
<feature type="compositionally biased region" description="Low complexity" evidence="4">
    <location>
        <begin position="26"/>
        <end position="38"/>
    </location>
</feature>
<feature type="compositionally biased region" description="Gly residues" evidence="4">
    <location>
        <begin position="240"/>
        <end position="257"/>
    </location>
</feature>
<dbReference type="InterPro" id="IPR011611">
    <property type="entry name" value="PfkB_dom"/>
</dbReference>
<feature type="region of interest" description="Disordered" evidence="4">
    <location>
        <begin position="237"/>
        <end position="271"/>
    </location>
</feature>